<sequence length="122" mass="13528">MSADVYRYEIDAGVAVFNLTEFSVNGGLLLQEFFETFESVLARSEVTATVLVFAEEGGLSRWFFERFDDLLSRIDGYELDRAAVVAPPVKRTALRGRLAETDVTVKTPETPSAAVEWARTSA</sequence>
<evidence type="ECO:0000313" key="1">
    <source>
        <dbReference type="EMBL" id="MFC6827137.1"/>
    </source>
</evidence>
<name>A0ABD5U2T9_9EURY</name>
<evidence type="ECO:0008006" key="3">
    <source>
        <dbReference type="Google" id="ProtNLM"/>
    </source>
</evidence>
<keyword evidence="2" id="KW-1185">Reference proteome</keyword>
<dbReference type="Proteomes" id="UP001596408">
    <property type="component" value="Unassembled WGS sequence"/>
</dbReference>
<dbReference type="EMBL" id="JBHSXH010000015">
    <property type="protein sequence ID" value="MFC6827137.1"/>
    <property type="molecule type" value="Genomic_DNA"/>
</dbReference>
<gene>
    <name evidence="1" type="ORF">ACFQEV_19350</name>
</gene>
<protein>
    <recommendedName>
        <fullName evidence="3">STAS/SEC14 domain-containing protein</fullName>
    </recommendedName>
</protein>
<reference evidence="1 2" key="1">
    <citation type="journal article" date="2019" name="Int. J. Syst. Evol. Microbiol.">
        <title>The Global Catalogue of Microorganisms (GCM) 10K type strain sequencing project: providing services to taxonomists for standard genome sequencing and annotation.</title>
        <authorList>
            <consortium name="The Broad Institute Genomics Platform"/>
            <consortium name="The Broad Institute Genome Sequencing Center for Infectious Disease"/>
            <person name="Wu L."/>
            <person name="Ma J."/>
        </authorList>
    </citation>
    <scope>NUCLEOTIDE SEQUENCE [LARGE SCALE GENOMIC DNA]</scope>
    <source>
        <strain evidence="1 2">YIM 94188</strain>
    </source>
</reference>
<organism evidence="1 2">
    <name type="scientific">Halopelagius fulvigenes</name>
    <dbReference type="NCBI Taxonomy" id="1198324"/>
    <lineage>
        <taxon>Archaea</taxon>
        <taxon>Methanobacteriati</taxon>
        <taxon>Methanobacteriota</taxon>
        <taxon>Stenosarchaea group</taxon>
        <taxon>Halobacteria</taxon>
        <taxon>Halobacteriales</taxon>
        <taxon>Haloferacaceae</taxon>
    </lineage>
</organism>
<dbReference type="RefSeq" id="WP_379699607.1">
    <property type="nucleotide sequence ID" value="NZ_JBHSXH010000015.1"/>
</dbReference>
<proteinExistence type="predicted"/>
<comment type="caution">
    <text evidence="1">The sequence shown here is derived from an EMBL/GenBank/DDBJ whole genome shotgun (WGS) entry which is preliminary data.</text>
</comment>
<accession>A0ABD5U2T9</accession>
<dbReference type="AlphaFoldDB" id="A0ABD5U2T9"/>
<evidence type="ECO:0000313" key="2">
    <source>
        <dbReference type="Proteomes" id="UP001596408"/>
    </source>
</evidence>